<comment type="caution">
    <text evidence="11">The sequence shown here is derived from an EMBL/GenBank/DDBJ whole genome shotgun (WGS) entry which is preliminary data.</text>
</comment>
<accession>A0ABV5JDY6</accession>
<evidence type="ECO:0000256" key="8">
    <source>
        <dbReference type="ARBA" id="ARBA00022825"/>
    </source>
</evidence>
<name>A0ABV5JDY6_9RHOB</name>
<dbReference type="InterPro" id="IPR009003">
    <property type="entry name" value="Peptidase_S1_PA"/>
</dbReference>
<evidence type="ECO:0000256" key="4">
    <source>
        <dbReference type="ARBA" id="ARBA00022729"/>
    </source>
</evidence>
<dbReference type="CDD" id="cd10839">
    <property type="entry name" value="cpPDZ1_DegP-like"/>
    <property type="match status" value="1"/>
</dbReference>
<dbReference type="InterPro" id="IPR036034">
    <property type="entry name" value="PDZ_sf"/>
</dbReference>
<dbReference type="EMBL" id="JBHMEA010000024">
    <property type="protein sequence ID" value="MFB9231677.1"/>
    <property type="molecule type" value="Genomic_DNA"/>
</dbReference>
<evidence type="ECO:0000256" key="9">
    <source>
        <dbReference type="SAM" id="SignalP"/>
    </source>
</evidence>
<dbReference type="InterPro" id="IPR001478">
    <property type="entry name" value="PDZ"/>
</dbReference>
<dbReference type="Gene3D" id="2.40.10.120">
    <property type="match status" value="1"/>
</dbReference>
<feature type="domain" description="PDZ" evidence="10">
    <location>
        <begin position="378"/>
        <end position="452"/>
    </location>
</feature>
<keyword evidence="4 9" id="KW-0732">Signal</keyword>
<sequence length="460" mass="48991">MDRFFFRFLFISVTLVFVNAQAFPAQAQILAQTDERGIPTIAPLLQKITDAVVNIAVVSEKPIRMNPLFNDPFFRRYFDFPERMEPQRRLSAGSGVVIDAEKGYILTNHHVIENGVEITVTLNDRRNFKAVVIGSDSATDIALLKIDPSDLTALQMGDSSTLRVGDFVVAVGNPFGLGQTVTSGIISALDRSGINPEGFEDFIQTDASINPGNSGGALVTLDGNLVGINSAIIAPSGGNVGIGFAVPINMAQLVMEQLIEYGEVRRGLLGVSAQDLTPDLAAALDLDTTQGAIIVQVEPGSAAEKAGLLPGDIVIDVDGESIDDSGDLRNMVGLTKPGETLWITLLRDGELMTLDTTIDIPTEPTRTGVESRVNRLTGAEFKALSSGMQGFGIVEGVSVVSVLRHSPAANAGLRAGDVIMAVNKQKILTVEELFSALPDNSSAVALTIFRGGTRLYLIIR</sequence>
<gene>
    <name evidence="11" type="ORF">ACFFUT_07750</name>
</gene>
<feature type="domain" description="PDZ" evidence="10">
    <location>
        <begin position="258"/>
        <end position="349"/>
    </location>
</feature>
<reference evidence="11 12" key="1">
    <citation type="submission" date="2024-09" db="EMBL/GenBank/DDBJ databases">
        <authorList>
            <person name="Sun Q."/>
            <person name="Mori K."/>
        </authorList>
    </citation>
    <scope>NUCLEOTIDE SEQUENCE [LARGE SCALE GENOMIC DNA]</scope>
    <source>
        <strain evidence="11 12">CECT 8726</strain>
    </source>
</reference>
<evidence type="ECO:0000256" key="7">
    <source>
        <dbReference type="ARBA" id="ARBA00022801"/>
    </source>
</evidence>
<dbReference type="PROSITE" id="PS50106">
    <property type="entry name" value="PDZ"/>
    <property type="match status" value="2"/>
</dbReference>
<evidence type="ECO:0000259" key="10">
    <source>
        <dbReference type="PROSITE" id="PS50106"/>
    </source>
</evidence>
<dbReference type="SUPFAM" id="SSF50494">
    <property type="entry name" value="Trypsin-like serine proteases"/>
    <property type="match status" value="1"/>
</dbReference>
<dbReference type="SMART" id="SM00228">
    <property type="entry name" value="PDZ"/>
    <property type="match status" value="2"/>
</dbReference>
<keyword evidence="5" id="KW-0677">Repeat</keyword>
<evidence type="ECO:0000256" key="3">
    <source>
        <dbReference type="ARBA" id="ARBA00022670"/>
    </source>
</evidence>
<comment type="subcellular location">
    <subcellularLocation>
        <location evidence="1">Periplasm</location>
    </subcellularLocation>
</comment>
<dbReference type="PANTHER" id="PTHR22939">
    <property type="entry name" value="SERINE PROTEASE FAMILY S1C HTRA-RELATED"/>
    <property type="match status" value="1"/>
</dbReference>
<organism evidence="11 12">
    <name type="scientific">Pseudohalocynthiibacter aestuariivivens</name>
    <dbReference type="NCBI Taxonomy" id="1591409"/>
    <lineage>
        <taxon>Bacteria</taxon>
        <taxon>Pseudomonadati</taxon>
        <taxon>Pseudomonadota</taxon>
        <taxon>Alphaproteobacteria</taxon>
        <taxon>Rhodobacterales</taxon>
        <taxon>Paracoccaceae</taxon>
        <taxon>Pseudohalocynthiibacter</taxon>
    </lineage>
</organism>
<dbReference type="InterPro" id="IPR011782">
    <property type="entry name" value="Pept_S1C_Do"/>
</dbReference>
<dbReference type="Gene3D" id="2.30.42.10">
    <property type="match status" value="2"/>
</dbReference>
<evidence type="ECO:0000256" key="1">
    <source>
        <dbReference type="ARBA" id="ARBA00004418"/>
    </source>
</evidence>
<keyword evidence="6" id="KW-0574">Periplasm</keyword>
<protein>
    <submittedName>
        <fullName evidence="11">DegQ family serine endoprotease</fullName>
    </submittedName>
</protein>
<dbReference type="RefSeq" id="WP_213890280.1">
    <property type="nucleotide sequence ID" value="NZ_JAGFNU010000009.1"/>
</dbReference>
<feature type="signal peptide" evidence="9">
    <location>
        <begin position="1"/>
        <end position="27"/>
    </location>
</feature>
<evidence type="ECO:0000256" key="6">
    <source>
        <dbReference type="ARBA" id="ARBA00022764"/>
    </source>
</evidence>
<keyword evidence="7" id="KW-0378">Hydrolase</keyword>
<feature type="chain" id="PRO_5046397600" evidence="9">
    <location>
        <begin position="28"/>
        <end position="460"/>
    </location>
</feature>
<dbReference type="InterPro" id="IPR041489">
    <property type="entry name" value="PDZ_6"/>
</dbReference>
<dbReference type="Pfam" id="PF13365">
    <property type="entry name" value="Trypsin_2"/>
    <property type="match status" value="1"/>
</dbReference>
<evidence type="ECO:0000256" key="5">
    <source>
        <dbReference type="ARBA" id="ARBA00022737"/>
    </source>
</evidence>
<dbReference type="PRINTS" id="PR00834">
    <property type="entry name" value="PROTEASES2C"/>
</dbReference>
<dbReference type="SUPFAM" id="SSF50156">
    <property type="entry name" value="PDZ domain-like"/>
    <property type="match status" value="2"/>
</dbReference>
<dbReference type="InterPro" id="IPR001940">
    <property type="entry name" value="Peptidase_S1C"/>
</dbReference>
<dbReference type="Pfam" id="PF13180">
    <property type="entry name" value="PDZ_2"/>
    <property type="match status" value="1"/>
</dbReference>
<keyword evidence="3" id="KW-0645">Protease</keyword>
<evidence type="ECO:0000256" key="2">
    <source>
        <dbReference type="ARBA" id="ARBA00010541"/>
    </source>
</evidence>
<evidence type="ECO:0000313" key="11">
    <source>
        <dbReference type="EMBL" id="MFB9231677.1"/>
    </source>
</evidence>
<keyword evidence="8" id="KW-0720">Serine protease</keyword>
<proteinExistence type="inferred from homology"/>
<dbReference type="PANTHER" id="PTHR22939:SF129">
    <property type="entry name" value="SERINE PROTEASE HTRA2, MITOCHONDRIAL"/>
    <property type="match status" value="1"/>
</dbReference>
<comment type="similarity">
    <text evidence="2">Belongs to the peptidase S1C family.</text>
</comment>
<keyword evidence="12" id="KW-1185">Reference proteome</keyword>
<dbReference type="Proteomes" id="UP001589683">
    <property type="component" value="Unassembled WGS sequence"/>
</dbReference>
<evidence type="ECO:0000313" key="12">
    <source>
        <dbReference type="Proteomes" id="UP001589683"/>
    </source>
</evidence>
<dbReference type="NCBIfam" id="TIGR02037">
    <property type="entry name" value="degP_htrA_DO"/>
    <property type="match status" value="1"/>
</dbReference>
<dbReference type="Pfam" id="PF17820">
    <property type="entry name" value="PDZ_6"/>
    <property type="match status" value="1"/>
</dbReference>